<sequence>MASNLQMSPEVEQIHGEIRDNFRALANGFQKLDKIKDANRQTNQLEELTEKMRESKRLVVGMVENLIIIVKCDSKSSTSYLSGRLSLPFFNVPFLKEVKFPVINGFRLIKEFDRKIKDEEGRNSPEVNKQLNDEKQSMVSTQNTYFQFFLAHVENTVSNSSKFWSFERRIYAITSMINRYMNTIGNKKLELFDNGAGASEPTADENVRLASGKMFDGIGNWCNEVVRAAALLGVHEPKRRLWLRVYGLDRVVLPLGCFFVKMCAVWDCNFCHGHFDLPFCDTQYDIVLPCKPRLSLPCSVDQLSMA</sequence>
<keyword evidence="1" id="KW-0175">Coiled coil</keyword>
<organism evidence="2 3">
    <name type="scientific">Vigna mungo</name>
    <name type="common">Black gram</name>
    <name type="synonym">Phaseolus mungo</name>
    <dbReference type="NCBI Taxonomy" id="3915"/>
    <lineage>
        <taxon>Eukaryota</taxon>
        <taxon>Viridiplantae</taxon>
        <taxon>Streptophyta</taxon>
        <taxon>Embryophyta</taxon>
        <taxon>Tracheophyta</taxon>
        <taxon>Spermatophyta</taxon>
        <taxon>Magnoliopsida</taxon>
        <taxon>eudicotyledons</taxon>
        <taxon>Gunneridae</taxon>
        <taxon>Pentapetalae</taxon>
        <taxon>rosids</taxon>
        <taxon>fabids</taxon>
        <taxon>Fabales</taxon>
        <taxon>Fabaceae</taxon>
        <taxon>Papilionoideae</taxon>
        <taxon>50 kb inversion clade</taxon>
        <taxon>NPAAA clade</taxon>
        <taxon>indigoferoid/millettioid clade</taxon>
        <taxon>Phaseoleae</taxon>
        <taxon>Vigna</taxon>
    </lineage>
</organism>
<keyword evidence="3" id="KW-1185">Reference proteome</keyword>
<evidence type="ECO:0000313" key="3">
    <source>
        <dbReference type="Proteomes" id="UP001374535"/>
    </source>
</evidence>
<proteinExistence type="predicted"/>
<dbReference type="EMBL" id="CP144696">
    <property type="protein sequence ID" value="WVZ11032.1"/>
    <property type="molecule type" value="Genomic_DNA"/>
</dbReference>
<name>A0AAQ3NM86_VIGMU</name>
<evidence type="ECO:0000256" key="1">
    <source>
        <dbReference type="SAM" id="Coils"/>
    </source>
</evidence>
<accession>A0AAQ3NM86</accession>
<dbReference type="Proteomes" id="UP001374535">
    <property type="component" value="Chromosome 5"/>
</dbReference>
<gene>
    <name evidence="2" type="ORF">V8G54_015562</name>
</gene>
<evidence type="ECO:0000313" key="2">
    <source>
        <dbReference type="EMBL" id="WVZ11032.1"/>
    </source>
</evidence>
<protein>
    <submittedName>
        <fullName evidence="2">Uncharacterized protein</fullName>
    </submittedName>
</protein>
<feature type="coiled-coil region" evidence="1">
    <location>
        <begin position="31"/>
        <end position="65"/>
    </location>
</feature>
<dbReference type="AlphaFoldDB" id="A0AAQ3NM86"/>
<reference evidence="2 3" key="1">
    <citation type="journal article" date="2023" name="Life. Sci Alliance">
        <title>Evolutionary insights into 3D genome organization and epigenetic landscape of Vigna mungo.</title>
        <authorList>
            <person name="Junaid A."/>
            <person name="Singh B."/>
            <person name="Bhatia S."/>
        </authorList>
    </citation>
    <scope>NUCLEOTIDE SEQUENCE [LARGE SCALE GENOMIC DNA]</scope>
    <source>
        <strain evidence="2">Urdbean</strain>
    </source>
</reference>